<dbReference type="AlphaFoldDB" id="K6XQV2"/>
<dbReference type="eggNOG" id="COG0457">
    <property type="taxonomic scope" value="Bacteria"/>
</dbReference>
<dbReference type="OrthoDB" id="9815894at2"/>
<keyword evidence="2" id="KW-0802">TPR repeat</keyword>
<dbReference type="SUPFAM" id="SSF48452">
    <property type="entry name" value="TPR-like"/>
    <property type="match status" value="1"/>
</dbReference>
<dbReference type="PANTHER" id="PTHR12788">
    <property type="entry name" value="PROTEIN-TYROSINE SULFOTRANSFERASE 2"/>
    <property type="match status" value="1"/>
</dbReference>
<comment type="caution">
    <text evidence="3">The sequence shown here is derived from an EMBL/GenBank/DDBJ whole genome shotgun (WGS) entry which is preliminary data.</text>
</comment>
<keyword evidence="1" id="KW-0808">Transferase</keyword>
<dbReference type="PANTHER" id="PTHR12788:SF10">
    <property type="entry name" value="PROTEIN-TYROSINE SULFOTRANSFERASE"/>
    <property type="match status" value="1"/>
</dbReference>
<evidence type="ECO:0000313" key="4">
    <source>
        <dbReference type="Proteomes" id="UP000006334"/>
    </source>
</evidence>
<dbReference type="SUPFAM" id="SSF52540">
    <property type="entry name" value="P-loop containing nucleoside triphosphate hydrolases"/>
    <property type="match status" value="1"/>
</dbReference>
<dbReference type="EMBL" id="BAEN01000032">
    <property type="protein sequence ID" value="GAC14071.1"/>
    <property type="molecule type" value="Genomic_DNA"/>
</dbReference>
<dbReference type="RefSeq" id="WP_008843887.1">
    <property type="nucleotide sequence ID" value="NZ_BAEN01000032.1"/>
</dbReference>
<evidence type="ECO:0000313" key="3">
    <source>
        <dbReference type="EMBL" id="GAC14071.1"/>
    </source>
</evidence>
<name>K6XQV2_9ALTE</name>
<sequence length="539" mass="61718">MKINPRLNPESILSQRNQLLLNDAQHLLSSGKYTSSRLALNKILRKEPEHTDALLIKYQIEAAEGAYDAAFDQLTQLVDKHDLTQAQLLRLAAHLNKLELYFLLHKVIHKLIVFSPEDNHLKFQQSLCLSKIGQIQTSLELALICEKNDYENPLLFLNIGHNYKAFGNTDKAAEYYQKYITKCPENSGFGYWGLADLKHYLFSQTEIEEMENKLRDVNLGKTENQAELIHFALGHAKSQQKSYQQALEHITIANNGLSKLRPFRQQGYMQLINELQNYCDNTINPDFTVDETLTPIFIVGMPRSGTTLTEQILASHSKIAATDELPFIERIAMQMGRKRGYAQGLSEMTSAQRAGYIKFYLSQASAYLDQKTPFLIDKNPTNFLHLGLIIKLFPHAKIINLVRDPFDNAISVYKQHFSQGNDFSYDLNSIKHYVSGYISIMQHWTKLFPENVYHLHYEKLVSSPEKSISQLIEFCGLSIERQCFEFFNSDKPVLTPSASQVRQPIHAKSLGSAGVYAEYLPEFKQHMDGLKHRMLDAFS</sequence>
<dbReference type="GO" id="GO:0008476">
    <property type="term" value="F:protein-tyrosine sulfotransferase activity"/>
    <property type="evidence" value="ECO:0007669"/>
    <property type="project" value="InterPro"/>
</dbReference>
<dbReference type="InterPro" id="IPR026634">
    <property type="entry name" value="TPST-like"/>
</dbReference>
<organism evidence="3 4">
    <name type="scientific">Aliiglaciecola lipolytica E3</name>
    <dbReference type="NCBI Taxonomy" id="1127673"/>
    <lineage>
        <taxon>Bacteria</taxon>
        <taxon>Pseudomonadati</taxon>
        <taxon>Pseudomonadota</taxon>
        <taxon>Gammaproteobacteria</taxon>
        <taxon>Alteromonadales</taxon>
        <taxon>Alteromonadaceae</taxon>
        <taxon>Aliiglaciecola</taxon>
    </lineage>
</organism>
<reference evidence="3 4" key="1">
    <citation type="journal article" date="2017" name="Antonie Van Leeuwenhoek">
        <title>Rhizobium rhizosphaerae sp. nov., a novel species isolated from rice rhizosphere.</title>
        <authorList>
            <person name="Zhao J.J."/>
            <person name="Zhang J."/>
            <person name="Zhang R.J."/>
            <person name="Zhang C.W."/>
            <person name="Yin H.Q."/>
            <person name="Zhang X.X."/>
        </authorList>
    </citation>
    <scope>NUCLEOTIDE SEQUENCE [LARGE SCALE GENOMIC DNA]</scope>
    <source>
        <strain evidence="3 4">E3</strain>
    </source>
</reference>
<proteinExistence type="predicted"/>
<feature type="repeat" description="TPR" evidence="2">
    <location>
        <begin position="153"/>
        <end position="186"/>
    </location>
</feature>
<dbReference type="InterPro" id="IPR027417">
    <property type="entry name" value="P-loop_NTPase"/>
</dbReference>
<dbReference type="InterPro" id="IPR019734">
    <property type="entry name" value="TPR_rpt"/>
</dbReference>
<dbReference type="Gene3D" id="3.40.50.300">
    <property type="entry name" value="P-loop containing nucleotide triphosphate hydrolases"/>
    <property type="match status" value="1"/>
</dbReference>
<keyword evidence="4" id="KW-1185">Reference proteome</keyword>
<evidence type="ECO:0000256" key="1">
    <source>
        <dbReference type="ARBA" id="ARBA00022679"/>
    </source>
</evidence>
<dbReference type="Proteomes" id="UP000006334">
    <property type="component" value="Unassembled WGS sequence"/>
</dbReference>
<dbReference type="STRING" id="1127673.GLIP_1436"/>
<dbReference type="InterPro" id="IPR011990">
    <property type="entry name" value="TPR-like_helical_dom_sf"/>
</dbReference>
<dbReference type="Gene3D" id="1.25.40.10">
    <property type="entry name" value="Tetratricopeptide repeat domain"/>
    <property type="match status" value="1"/>
</dbReference>
<dbReference type="PROSITE" id="PS50005">
    <property type="entry name" value="TPR"/>
    <property type="match status" value="1"/>
</dbReference>
<accession>K6XQV2</accession>
<dbReference type="Pfam" id="PF13469">
    <property type="entry name" value="Sulfotransfer_3"/>
    <property type="match status" value="1"/>
</dbReference>
<evidence type="ECO:0000256" key="2">
    <source>
        <dbReference type="PROSITE-ProRule" id="PRU00339"/>
    </source>
</evidence>
<gene>
    <name evidence="3" type="ORF">GLIP_1436</name>
</gene>
<protein>
    <submittedName>
        <fullName evidence="3">Uncharacterized protein</fullName>
    </submittedName>
</protein>